<dbReference type="PANTHER" id="PTHR21355">
    <property type="entry name" value="G-PROTEIN COUPLED RECEPTOR-ASSOCIATED PROTEIN LMBRD2"/>
    <property type="match status" value="1"/>
</dbReference>
<sequence length="1204" mass="137599">MYLLIFSICSAFIISALFLYRYGNIPRQHPLVTVSVLVAWSFSFLIVFTIPLDITATVYRQCLKENNVTESNSTSEFCQKPWGMVSEEVFPNLWRIIYWSSQFLTWLIMPLMQSYLKAGDFNMQGKFKSALIDNAIYYGTYLFICGFLLIYIALKPGVTLDWQKLKAIASSASNTWGLFLLVLLLGYALVEVPRSLYNNSKPGYTLQQAYFKLSKLSSDKAEAEETAEDVLESLQSLNIIIPSHHQSRSYVDEILKKVPTELMEKAKRSVRAGDGGSGIPSEKALIRLHRQVIKSLQVLQRTEALWNVQVEKILYLEDVEMNYLSSPPFRHELSRPSTCNPMLQWYWECVVKSPFLKILAGATALMSVMVVWSEVTFFSAHPVLSIFANILNVAKHNYDFVTIEIFSMATLCYLCYCAYSTIFRIKFLNLYYLAPHHQTNEHSLIFSGMLLCRLTPPMCLNFLGLMHMDSHIIKVRLMETFYTQIMGHMDVLGIIANGFNIYFPMVMLAVCAATWFSLGSRILNALGFQQFMANDEISSELVQEGRDLMVREKRKRQRNESALSRRRDLASRDSNTNTAATNFRGLLREGGSGIGYNTNGNSDELSPDYSRSLSQEINARFGLSTDETLSPKRKNRMQKWFILTLFVAVIAQQSSAATCRFFFDQFFGYTCELNGVEVTTENENLVINTDNHVEGQNDTTVMGFRVGDAILRFFPNGILQQFPNMYYLILVNSGLTALTPGAFNGGVNLGVVTISQSEITTIPAGVFDPLVNLGVLDLSNNRITEIHEDAFMNNENLLDLEINDNMIERIPGTLFRSQRRLENLGLYNNRISVIEDGAFSQLESLVIFYLRDNRLTELRTEMFGEELPTLVFFNLNNNLLTSVPRLPTRAPSLKYIYLIGNYIEEINVGDFTFAYSNITNIELSDNLLSVLSGEPFEVLESLDTLRIERNRINSIDNELFDRVPSLYTFYMDGNSCASVRFNNIRSIDQDQIIQDSLDHCFYNFFEPQVTAVCNFVEDESFGYTCEVSDLTFFTFRDKFAFSGTHMPGRSDADVTGIRVLSGSMVRVPPSIFRTFPALTSASLQNLDISVVERNTFIECGRLSFLDMSSNRVQRLVQRSFENCYYLEELILDNNRIAEVQPCGIFLLNIYQTRRISMLNNVCVNTVLYNYYDSWLIDDLDLFVNPYFNRCYSLFFMFLDQQQTN</sequence>
<dbReference type="InterPro" id="IPR051584">
    <property type="entry name" value="GPCR-associated_LMBR1"/>
</dbReference>
<feature type="transmembrane region" description="Helical" evidence="10">
    <location>
        <begin position="640"/>
        <end position="663"/>
    </location>
</feature>
<dbReference type="Proteomes" id="UP000183832">
    <property type="component" value="Unassembled WGS sequence"/>
</dbReference>
<dbReference type="Gene3D" id="3.80.10.10">
    <property type="entry name" value="Ribonuclease Inhibitor"/>
    <property type="match status" value="2"/>
</dbReference>
<name>A0A1J1HKC4_9DIPT</name>
<feature type="region of interest" description="Disordered" evidence="9">
    <location>
        <begin position="552"/>
        <end position="576"/>
    </location>
</feature>
<gene>
    <name evidence="11" type="ORF">CLUMA_CG002223</name>
</gene>
<organism evidence="11 12">
    <name type="scientific">Clunio marinus</name>
    <dbReference type="NCBI Taxonomy" id="568069"/>
    <lineage>
        <taxon>Eukaryota</taxon>
        <taxon>Metazoa</taxon>
        <taxon>Ecdysozoa</taxon>
        <taxon>Arthropoda</taxon>
        <taxon>Hexapoda</taxon>
        <taxon>Insecta</taxon>
        <taxon>Pterygota</taxon>
        <taxon>Neoptera</taxon>
        <taxon>Endopterygota</taxon>
        <taxon>Diptera</taxon>
        <taxon>Nematocera</taxon>
        <taxon>Chironomoidea</taxon>
        <taxon>Chironomidae</taxon>
        <taxon>Clunio</taxon>
    </lineage>
</organism>
<evidence type="ECO:0000313" key="11">
    <source>
        <dbReference type="EMBL" id="CRK88503.1"/>
    </source>
</evidence>
<keyword evidence="5" id="KW-0677">Repeat</keyword>
<dbReference type="InterPro" id="IPR003591">
    <property type="entry name" value="Leu-rich_rpt_typical-subtyp"/>
</dbReference>
<dbReference type="SMART" id="SM00369">
    <property type="entry name" value="LRR_TYP"/>
    <property type="match status" value="8"/>
</dbReference>
<proteinExistence type="inferred from homology"/>
<feature type="transmembrane region" description="Helical" evidence="10">
    <location>
        <begin position="355"/>
        <end position="372"/>
    </location>
</feature>
<evidence type="ECO:0000313" key="12">
    <source>
        <dbReference type="Proteomes" id="UP000183832"/>
    </source>
</evidence>
<dbReference type="Pfam" id="PF04791">
    <property type="entry name" value="LMBR1"/>
    <property type="match status" value="1"/>
</dbReference>
<dbReference type="InterPro" id="IPR006876">
    <property type="entry name" value="LMBR1-like_membr_prot"/>
</dbReference>
<comment type="subcellular location">
    <subcellularLocation>
        <location evidence="1">Membrane</location>
        <topology evidence="1">Multi-pass membrane protein</topology>
    </subcellularLocation>
</comment>
<feature type="transmembrane region" description="Helical" evidence="10">
    <location>
        <begin position="401"/>
        <end position="423"/>
    </location>
</feature>
<evidence type="ECO:0000256" key="8">
    <source>
        <dbReference type="SAM" id="Coils"/>
    </source>
</evidence>
<dbReference type="Pfam" id="PF13306">
    <property type="entry name" value="LRR_5"/>
    <property type="match status" value="1"/>
</dbReference>
<dbReference type="STRING" id="568069.A0A1J1HKC4"/>
<feature type="transmembrane region" description="Helical" evidence="10">
    <location>
        <begin position="174"/>
        <end position="192"/>
    </location>
</feature>
<keyword evidence="6 10" id="KW-1133">Transmembrane helix</keyword>
<feature type="transmembrane region" description="Helical" evidence="10">
    <location>
        <begin position="501"/>
        <end position="523"/>
    </location>
</feature>
<reference evidence="11 12" key="1">
    <citation type="submission" date="2015-04" db="EMBL/GenBank/DDBJ databases">
        <authorList>
            <person name="Syromyatnikov M.Y."/>
            <person name="Popov V.N."/>
        </authorList>
    </citation>
    <scope>NUCLEOTIDE SEQUENCE [LARGE SCALE GENOMIC DNA]</scope>
</reference>
<accession>A0A1J1HKC4</accession>
<feature type="transmembrane region" description="Helical" evidence="10">
    <location>
        <begin position="5"/>
        <end position="23"/>
    </location>
</feature>
<evidence type="ECO:0000256" key="6">
    <source>
        <dbReference type="ARBA" id="ARBA00022989"/>
    </source>
</evidence>
<keyword evidence="7 10" id="KW-0472">Membrane</keyword>
<feature type="coiled-coil region" evidence="8">
    <location>
        <begin position="213"/>
        <end position="240"/>
    </location>
</feature>
<feature type="transmembrane region" description="Helical" evidence="10">
    <location>
        <begin position="443"/>
        <end position="465"/>
    </location>
</feature>
<keyword evidence="4 10" id="KW-0812">Transmembrane</keyword>
<evidence type="ECO:0000256" key="9">
    <source>
        <dbReference type="SAM" id="MobiDB-lite"/>
    </source>
</evidence>
<feature type="transmembrane region" description="Helical" evidence="10">
    <location>
        <begin position="30"/>
        <end position="50"/>
    </location>
</feature>
<keyword evidence="12" id="KW-1185">Reference proteome</keyword>
<comment type="similarity">
    <text evidence="2">Belongs to the LIMR family.</text>
</comment>
<evidence type="ECO:0000256" key="3">
    <source>
        <dbReference type="ARBA" id="ARBA00022614"/>
    </source>
</evidence>
<dbReference type="PANTHER" id="PTHR21355:SF0">
    <property type="entry name" value="G-PROTEIN COUPLED RECEPTOR-ASSOCIATED PROTEIN LMBRD2"/>
    <property type="match status" value="1"/>
</dbReference>
<dbReference type="InterPro" id="IPR032675">
    <property type="entry name" value="LRR_dom_sf"/>
</dbReference>
<keyword evidence="3" id="KW-0433">Leucine-rich repeat</keyword>
<evidence type="ECO:0000256" key="7">
    <source>
        <dbReference type="ARBA" id="ARBA00023136"/>
    </source>
</evidence>
<keyword evidence="8" id="KW-0175">Coiled coil</keyword>
<evidence type="ECO:0000256" key="10">
    <source>
        <dbReference type="SAM" id="Phobius"/>
    </source>
</evidence>
<evidence type="ECO:0000256" key="2">
    <source>
        <dbReference type="ARBA" id="ARBA00010487"/>
    </source>
</evidence>
<dbReference type="SUPFAM" id="SSF52058">
    <property type="entry name" value="L domain-like"/>
    <property type="match status" value="2"/>
</dbReference>
<dbReference type="OrthoDB" id="203099at2759"/>
<protein>
    <submittedName>
        <fullName evidence="11">CLUMA_CG002223, isoform A</fullName>
    </submittedName>
</protein>
<dbReference type="InterPro" id="IPR001611">
    <property type="entry name" value="Leu-rich_rpt"/>
</dbReference>
<dbReference type="AlphaFoldDB" id="A0A1J1HKC4"/>
<dbReference type="GO" id="GO:0016020">
    <property type="term" value="C:membrane"/>
    <property type="evidence" value="ECO:0007669"/>
    <property type="project" value="UniProtKB-SubCell"/>
</dbReference>
<dbReference type="EMBL" id="CVRI01000008">
    <property type="protein sequence ID" value="CRK88503.1"/>
    <property type="molecule type" value="Genomic_DNA"/>
</dbReference>
<dbReference type="FunFam" id="3.80.10.10:FF:001164">
    <property type="entry name" value="GH01279p"/>
    <property type="match status" value="1"/>
</dbReference>
<evidence type="ECO:0000256" key="4">
    <source>
        <dbReference type="ARBA" id="ARBA00022692"/>
    </source>
</evidence>
<feature type="transmembrane region" description="Helical" evidence="10">
    <location>
        <begin position="136"/>
        <end position="154"/>
    </location>
</feature>
<dbReference type="InterPro" id="IPR026906">
    <property type="entry name" value="LRR_5"/>
</dbReference>
<evidence type="ECO:0000256" key="5">
    <source>
        <dbReference type="ARBA" id="ARBA00022737"/>
    </source>
</evidence>
<dbReference type="Pfam" id="PF13855">
    <property type="entry name" value="LRR_8"/>
    <property type="match status" value="3"/>
</dbReference>
<evidence type="ECO:0000256" key="1">
    <source>
        <dbReference type="ARBA" id="ARBA00004141"/>
    </source>
</evidence>
<dbReference type="PROSITE" id="PS51450">
    <property type="entry name" value="LRR"/>
    <property type="match status" value="2"/>
</dbReference>